<protein>
    <submittedName>
        <fullName evidence="1">Uncharacterized protein</fullName>
    </submittedName>
</protein>
<sequence length="134" mass="15956">MPRLSDRQRLLRELIETVDLFFLLEIIDAEEDEEVLETLMLCRMSVESQRYLTRPPKYNLKAQLRAGRFESILSYDDRHFRMEARMSKVCFWRLVDHIKDNPVFSNQSHREQDPVQHQLLVTLFRLGKYGNGAG</sequence>
<proteinExistence type="predicted"/>
<gene>
    <name evidence="1" type="ORF">QFC21_006400</name>
</gene>
<evidence type="ECO:0000313" key="1">
    <source>
        <dbReference type="EMBL" id="KAJ9093559.1"/>
    </source>
</evidence>
<name>A0ACC2V2Z2_9TREE</name>
<accession>A0ACC2V2Z2</accession>
<reference evidence="1" key="1">
    <citation type="submission" date="2023-04" db="EMBL/GenBank/DDBJ databases">
        <title>Draft Genome sequencing of Naganishia species isolated from polar environments using Oxford Nanopore Technology.</title>
        <authorList>
            <person name="Leo P."/>
            <person name="Venkateswaran K."/>
        </authorList>
    </citation>
    <scope>NUCLEOTIDE SEQUENCE</scope>
    <source>
        <strain evidence="1">MNA-CCFEE 5423</strain>
    </source>
</reference>
<dbReference type="Proteomes" id="UP001227268">
    <property type="component" value="Unassembled WGS sequence"/>
</dbReference>
<comment type="caution">
    <text evidence="1">The sequence shown here is derived from an EMBL/GenBank/DDBJ whole genome shotgun (WGS) entry which is preliminary data.</text>
</comment>
<keyword evidence="2" id="KW-1185">Reference proteome</keyword>
<feature type="non-terminal residue" evidence="1">
    <location>
        <position position="134"/>
    </location>
</feature>
<evidence type="ECO:0000313" key="2">
    <source>
        <dbReference type="Proteomes" id="UP001227268"/>
    </source>
</evidence>
<organism evidence="1 2">
    <name type="scientific">Naganishia friedmannii</name>
    <dbReference type="NCBI Taxonomy" id="89922"/>
    <lineage>
        <taxon>Eukaryota</taxon>
        <taxon>Fungi</taxon>
        <taxon>Dikarya</taxon>
        <taxon>Basidiomycota</taxon>
        <taxon>Agaricomycotina</taxon>
        <taxon>Tremellomycetes</taxon>
        <taxon>Filobasidiales</taxon>
        <taxon>Filobasidiaceae</taxon>
        <taxon>Naganishia</taxon>
    </lineage>
</organism>
<dbReference type="EMBL" id="JASBWT010000030">
    <property type="protein sequence ID" value="KAJ9093559.1"/>
    <property type="molecule type" value="Genomic_DNA"/>
</dbReference>